<gene>
    <name evidence="8" type="ORF">EPUS_01903</name>
</gene>
<feature type="binding site" evidence="5">
    <location>
        <position position="50"/>
    </location>
    <ligand>
        <name>Mg(2+)</name>
        <dbReference type="ChEBI" id="CHEBI:18420"/>
        <label>1</label>
    </ligand>
</feature>
<keyword evidence="3" id="KW-0378">Hydrolase</keyword>
<comment type="cofactor">
    <cofactor evidence="5">
        <name>Mg(2+)</name>
        <dbReference type="ChEBI" id="CHEBI:18420"/>
    </cofactor>
    <cofactor evidence="5">
        <name>Mn(2+)</name>
        <dbReference type="ChEBI" id="CHEBI:29035"/>
    </cofactor>
    <text evidence="5">Probably binds two magnesium or manganese ions per subunit.</text>
</comment>
<dbReference type="GO" id="GO:0008081">
    <property type="term" value="F:phosphoric diester hydrolase activity"/>
    <property type="evidence" value="ECO:0007669"/>
    <property type="project" value="TreeGrafter"/>
</dbReference>
<evidence type="ECO:0000313" key="8">
    <source>
        <dbReference type="EMBL" id="ERF69573.1"/>
    </source>
</evidence>
<dbReference type="RefSeq" id="XP_007804830.1">
    <property type="nucleotide sequence ID" value="XM_007806639.1"/>
</dbReference>
<comment type="similarity">
    <text evidence="1">Belongs to the DNA repair enzymes AP/ExoA family.</text>
</comment>
<dbReference type="OrthoDB" id="498125at2759"/>
<dbReference type="SUPFAM" id="SSF56219">
    <property type="entry name" value="DNase I-like"/>
    <property type="match status" value="1"/>
</dbReference>
<dbReference type="GO" id="GO:0003906">
    <property type="term" value="F:DNA-(apurinic or apyrimidinic site) endonuclease activity"/>
    <property type="evidence" value="ECO:0007669"/>
    <property type="project" value="TreeGrafter"/>
</dbReference>
<dbReference type="EMBL" id="KE721402">
    <property type="protein sequence ID" value="ERF69573.1"/>
    <property type="molecule type" value="Genomic_DNA"/>
</dbReference>
<keyword evidence="4 5" id="KW-0460">Magnesium</keyword>
<accession>U1GBZ3</accession>
<dbReference type="InterPro" id="IPR036691">
    <property type="entry name" value="Endo/exonu/phosph_ase_sf"/>
</dbReference>
<dbReference type="GO" id="GO:0046872">
    <property type="term" value="F:metal ion binding"/>
    <property type="evidence" value="ECO:0007669"/>
    <property type="project" value="UniProtKB-KW"/>
</dbReference>
<keyword evidence="9" id="KW-1185">Reference proteome</keyword>
<dbReference type="InterPro" id="IPR005135">
    <property type="entry name" value="Endo/exonuclease/phosphatase"/>
</dbReference>
<dbReference type="GeneID" id="19236957"/>
<evidence type="ECO:0000259" key="7">
    <source>
        <dbReference type="Pfam" id="PF03372"/>
    </source>
</evidence>
<dbReference type="InterPro" id="IPR004808">
    <property type="entry name" value="AP_endonuc_1"/>
</dbReference>
<dbReference type="PANTHER" id="PTHR22748:SF14">
    <property type="entry name" value="ENDONUCLEASE_EXONUCLEASE_PHOSPHATASE DOMAIN-CONTAINING PROTEIN"/>
    <property type="match status" value="1"/>
</dbReference>
<keyword evidence="2 5" id="KW-0479">Metal-binding</keyword>
<evidence type="ECO:0000256" key="3">
    <source>
        <dbReference type="ARBA" id="ARBA00022801"/>
    </source>
</evidence>
<dbReference type="GO" id="GO:0005634">
    <property type="term" value="C:nucleus"/>
    <property type="evidence" value="ECO:0007669"/>
    <property type="project" value="TreeGrafter"/>
</dbReference>
<evidence type="ECO:0000256" key="6">
    <source>
        <dbReference type="SAM" id="MobiDB-lite"/>
    </source>
</evidence>
<evidence type="ECO:0000256" key="1">
    <source>
        <dbReference type="ARBA" id="ARBA00007092"/>
    </source>
</evidence>
<dbReference type="GO" id="GO:0008311">
    <property type="term" value="F:double-stranded DNA 3'-5' DNA exonuclease activity"/>
    <property type="evidence" value="ECO:0007669"/>
    <property type="project" value="TreeGrafter"/>
</dbReference>
<proteinExistence type="inferred from homology"/>
<dbReference type="AlphaFoldDB" id="U1GBZ3"/>
<evidence type="ECO:0000313" key="9">
    <source>
        <dbReference type="Proteomes" id="UP000019373"/>
    </source>
</evidence>
<feature type="region of interest" description="Disordered" evidence="6">
    <location>
        <begin position="1"/>
        <end position="35"/>
    </location>
</feature>
<name>U1GBZ3_ENDPU</name>
<dbReference type="HOGENOM" id="CLU_1161121_0_0_1"/>
<evidence type="ECO:0000256" key="5">
    <source>
        <dbReference type="PIRSR" id="PIRSR604808-2"/>
    </source>
</evidence>
<feature type="domain" description="Endonuclease/exonuclease/phosphatase" evidence="7">
    <location>
        <begin position="48"/>
        <end position="191"/>
    </location>
</feature>
<evidence type="ECO:0000256" key="4">
    <source>
        <dbReference type="ARBA" id="ARBA00022842"/>
    </source>
</evidence>
<keyword evidence="5" id="KW-0464">Manganese</keyword>
<dbReference type="Pfam" id="PF03372">
    <property type="entry name" value="Exo_endo_phos"/>
    <property type="match status" value="1"/>
</dbReference>
<evidence type="ECO:0000256" key="2">
    <source>
        <dbReference type="ARBA" id="ARBA00022723"/>
    </source>
</evidence>
<dbReference type="PANTHER" id="PTHR22748">
    <property type="entry name" value="AP ENDONUCLEASE"/>
    <property type="match status" value="1"/>
</dbReference>
<sequence length="239" mass="26698">MSTPLKRALSKDERRVSPPPTRRKTTQDEASESYQIPPSQQGYLRIFSWNVNGIGPFLQRSISFSKTTPFRSPLRDFLLRHHWPHILCLQEVKINPKDTATQRALQHAANLDSSVPSNNTSPASTTPTYTIHYSLPRDKYNATGFGGKVHGVATLIRDDLAQSLGIPSLTTSTRRVDWDLEGRVLITTLAFPLSLSSTPPTSNPINTTTSKTHLHLIHAYWPNGTTLPYRRGPPSVIPR</sequence>
<feature type="binding site" evidence="5">
    <location>
        <position position="91"/>
    </location>
    <ligand>
        <name>Mg(2+)</name>
        <dbReference type="ChEBI" id="CHEBI:18420"/>
        <label>1</label>
    </ligand>
</feature>
<protein>
    <recommendedName>
        <fullName evidence="7">Endonuclease/exonuclease/phosphatase domain-containing protein</fullName>
    </recommendedName>
</protein>
<dbReference type="Proteomes" id="UP000019373">
    <property type="component" value="Unassembled WGS sequence"/>
</dbReference>
<dbReference type="GO" id="GO:0006284">
    <property type="term" value="P:base-excision repair"/>
    <property type="evidence" value="ECO:0007669"/>
    <property type="project" value="TreeGrafter"/>
</dbReference>
<reference evidence="9" key="1">
    <citation type="journal article" date="2014" name="BMC Genomics">
        <title>Genome characteristics reveal the impact of lichenization on lichen-forming fungus Endocarpon pusillum Hedwig (Verrucariales, Ascomycota).</title>
        <authorList>
            <person name="Wang Y.-Y."/>
            <person name="Liu B."/>
            <person name="Zhang X.-Y."/>
            <person name="Zhou Q.-M."/>
            <person name="Zhang T."/>
            <person name="Li H."/>
            <person name="Yu Y.-F."/>
            <person name="Zhang X.-L."/>
            <person name="Hao X.-Y."/>
            <person name="Wang M."/>
            <person name="Wang L."/>
            <person name="Wei J.-C."/>
        </authorList>
    </citation>
    <scope>NUCLEOTIDE SEQUENCE [LARGE SCALE GENOMIC DNA]</scope>
    <source>
        <strain evidence="9">Z07020 / HMAS-L-300199</strain>
    </source>
</reference>
<organism evidence="8 9">
    <name type="scientific">Endocarpon pusillum (strain Z07020 / HMAS-L-300199)</name>
    <name type="common">Lichen-forming fungus</name>
    <dbReference type="NCBI Taxonomy" id="1263415"/>
    <lineage>
        <taxon>Eukaryota</taxon>
        <taxon>Fungi</taxon>
        <taxon>Dikarya</taxon>
        <taxon>Ascomycota</taxon>
        <taxon>Pezizomycotina</taxon>
        <taxon>Eurotiomycetes</taxon>
        <taxon>Chaetothyriomycetidae</taxon>
        <taxon>Verrucariales</taxon>
        <taxon>Verrucariaceae</taxon>
        <taxon>Endocarpon</taxon>
    </lineage>
</organism>
<dbReference type="eggNOG" id="ENOG502RTDE">
    <property type="taxonomic scope" value="Eukaryota"/>
</dbReference>
<dbReference type="Gene3D" id="3.60.10.10">
    <property type="entry name" value="Endonuclease/exonuclease/phosphatase"/>
    <property type="match status" value="1"/>
</dbReference>